<reference evidence="2 3" key="1">
    <citation type="journal article" date="2023" name="Sci. Data">
        <title>Genome assembly of the Korean intertidal mud-creeper Batillaria attramentaria.</title>
        <authorList>
            <person name="Patra A.K."/>
            <person name="Ho P.T."/>
            <person name="Jun S."/>
            <person name="Lee S.J."/>
            <person name="Kim Y."/>
            <person name="Won Y.J."/>
        </authorList>
    </citation>
    <scope>NUCLEOTIDE SEQUENCE [LARGE SCALE GENOMIC DNA]</scope>
    <source>
        <strain evidence="2">Wonlab-2016</strain>
    </source>
</reference>
<protein>
    <submittedName>
        <fullName evidence="2">Uncharacterized protein</fullName>
    </submittedName>
</protein>
<sequence length="100" mass="10369">MAGRNATNDGGATRSGTPPCGDALPNIPCMSPSNTAVGDMQVASRVASWLVAIRHGCHVPQPCVTRLLIGGRAVRTSLRQACCGYVAATHGLGELARWIN</sequence>
<organism evidence="2 3">
    <name type="scientific">Batillaria attramentaria</name>
    <dbReference type="NCBI Taxonomy" id="370345"/>
    <lineage>
        <taxon>Eukaryota</taxon>
        <taxon>Metazoa</taxon>
        <taxon>Spiralia</taxon>
        <taxon>Lophotrochozoa</taxon>
        <taxon>Mollusca</taxon>
        <taxon>Gastropoda</taxon>
        <taxon>Caenogastropoda</taxon>
        <taxon>Sorbeoconcha</taxon>
        <taxon>Cerithioidea</taxon>
        <taxon>Batillariidae</taxon>
        <taxon>Batillaria</taxon>
    </lineage>
</organism>
<gene>
    <name evidence="2" type="ORF">BaRGS_00037870</name>
</gene>
<name>A0ABD0J7F3_9CAEN</name>
<proteinExistence type="predicted"/>
<feature type="region of interest" description="Disordered" evidence="1">
    <location>
        <begin position="1"/>
        <end position="24"/>
    </location>
</feature>
<dbReference type="Proteomes" id="UP001519460">
    <property type="component" value="Unassembled WGS sequence"/>
</dbReference>
<evidence type="ECO:0000256" key="1">
    <source>
        <dbReference type="SAM" id="MobiDB-lite"/>
    </source>
</evidence>
<dbReference type="AlphaFoldDB" id="A0ABD0J7F3"/>
<dbReference type="EMBL" id="JACVVK020000584">
    <property type="protein sequence ID" value="KAK7464591.1"/>
    <property type="molecule type" value="Genomic_DNA"/>
</dbReference>
<accession>A0ABD0J7F3</accession>
<evidence type="ECO:0000313" key="2">
    <source>
        <dbReference type="EMBL" id="KAK7464591.1"/>
    </source>
</evidence>
<feature type="compositionally biased region" description="Polar residues" evidence="1">
    <location>
        <begin position="1"/>
        <end position="16"/>
    </location>
</feature>
<evidence type="ECO:0000313" key="3">
    <source>
        <dbReference type="Proteomes" id="UP001519460"/>
    </source>
</evidence>
<comment type="caution">
    <text evidence="2">The sequence shown here is derived from an EMBL/GenBank/DDBJ whole genome shotgun (WGS) entry which is preliminary data.</text>
</comment>
<keyword evidence="3" id="KW-1185">Reference proteome</keyword>